<evidence type="ECO:0000256" key="2">
    <source>
        <dbReference type="ARBA" id="ARBA00022679"/>
    </source>
</evidence>
<dbReference type="Gene3D" id="3.30.559.10">
    <property type="entry name" value="Chloramphenicol acetyltransferase-like domain"/>
    <property type="match status" value="2"/>
</dbReference>
<evidence type="ECO:0000313" key="8">
    <source>
        <dbReference type="EMBL" id="TDL30189.1"/>
    </source>
</evidence>
<evidence type="ECO:0000256" key="1">
    <source>
        <dbReference type="ARBA" id="ARBA00005232"/>
    </source>
</evidence>
<dbReference type="InterPro" id="IPR000542">
    <property type="entry name" value="Carn_acyl_trans"/>
</dbReference>
<protein>
    <submittedName>
        <fullName evidence="8">Carnitine acetyl transferase</fullName>
    </submittedName>
</protein>
<dbReference type="VEuPathDB" id="FungiDB:BD410DRAFT_780733"/>
<reference evidence="8 9" key="1">
    <citation type="submission" date="2018-06" db="EMBL/GenBank/DDBJ databases">
        <title>A transcriptomic atlas of mushroom development highlights an independent origin of complex multicellularity.</title>
        <authorList>
            <consortium name="DOE Joint Genome Institute"/>
            <person name="Krizsan K."/>
            <person name="Almasi E."/>
            <person name="Merenyi Z."/>
            <person name="Sahu N."/>
            <person name="Viragh M."/>
            <person name="Koszo T."/>
            <person name="Mondo S."/>
            <person name="Kiss B."/>
            <person name="Balint B."/>
            <person name="Kues U."/>
            <person name="Barry K."/>
            <person name="Hegedus J.C."/>
            <person name="Henrissat B."/>
            <person name="Johnson J."/>
            <person name="Lipzen A."/>
            <person name="Ohm R."/>
            <person name="Nagy I."/>
            <person name="Pangilinan J."/>
            <person name="Yan J."/>
            <person name="Xiong Y."/>
            <person name="Grigoriev I.V."/>
            <person name="Hibbett D.S."/>
            <person name="Nagy L.G."/>
        </authorList>
    </citation>
    <scope>NUCLEOTIDE SEQUENCE [LARGE SCALE GENOMIC DNA]</scope>
    <source>
        <strain evidence="8 9">SZMC22713</strain>
    </source>
</reference>
<evidence type="ECO:0000256" key="5">
    <source>
        <dbReference type="RuleBase" id="RU003801"/>
    </source>
</evidence>
<dbReference type="SUPFAM" id="SSF52777">
    <property type="entry name" value="CoA-dependent acyltransferases"/>
    <property type="match status" value="2"/>
</dbReference>
<feature type="active site" description="Proton acceptor" evidence="4">
    <location>
        <position position="334"/>
    </location>
</feature>
<dbReference type="GO" id="GO:0016746">
    <property type="term" value="F:acyltransferase activity"/>
    <property type="evidence" value="ECO:0007669"/>
    <property type="project" value="UniProtKB-KW"/>
</dbReference>
<dbReference type="PANTHER" id="PTHR22589">
    <property type="entry name" value="CARNITINE O-ACYLTRANSFERASE"/>
    <property type="match status" value="1"/>
</dbReference>
<comment type="similarity">
    <text evidence="1 5">Belongs to the carnitine/choline acetyltransferase family.</text>
</comment>
<feature type="domain" description="Choline/carnitine acyltransferase" evidence="7">
    <location>
        <begin position="34"/>
        <end position="402"/>
    </location>
</feature>
<sequence>MAVNASQPLKWKSLAPSPPTNGITPANQATHPRLPIPELSATIAKLKQSIRPLAWSEEEYKVAERKIDDFASHLAPRLQDRLKERQAETEHWLEEWWDNGAYLGNRDSLVVNVSFFQGYDNHPSHYPQTPAHRAAALTRATLLFRQQCRRGELEPDKTKEGAICMDAYRWMFDCCRIPGLEGLDWSVSHAKEEDKGDAGHVVAIRRGRIWKVEIAKDGKLLGTADLERQFQHIYENTTKDHTPIGLLTASNRDIWAKDFADLSSAPQNLSILNIIISSAFIVSLDDGTPVSELEWSKALWHGGPGAIGLKDRWVDKPIQYIVYDNAKVGLMGEHSIMDGTSVARLSDTILGALADPRFDHGTSISAPIMPTSYDWLMSPRTEKAIELAQKAAVALVDSQELGYSLRDTGRVQSSDLGSLLTRGRSSSFNSHTTVFCFPHRLREPTMIQSLCSHTLRNGGTYESATTRRFHKGRTEAIRVTCMESDKWVRSMVDLGVDDHERRALFGEAVKAHRRLVRDAGNGDGIDRHLLGLRKLLKDDEVMPAMYSDPLFLRSSNWVLSTSSTFSKHIRARGWGEVVPEGYGIAYMTSFDDHLFFNVTSRKEMPNAQFCEEIKRAAEEIFALFNYN</sequence>
<dbReference type="STRING" id="50990.A0A4R5XG64"/>
<organism evidence="8 9">
    <name type="scientific">Rickenella mellea</name>
    <dbReference type="NCBI Taxonomy" id="50990"/>
    <lineage>
        <taxon>Eukaryota</taxon>
        <taxon>Fungi</taxon>
        <taxon>Dikarya</taxon>
        <taxon>Basidiomycota</taxon>
        <taxon>Agaricomycotina</taxon>
        <taxon>Agaricomycetes</taxon>
        <taxon>Hymenochaetales</taxon>
        <taxon>Rickenellaceae</taxon>
        <taxon>Rickenella</taxon>
    </lineage>
</organism>
<evidence type="ECO:0000256" key="3">
    <source>
        <dbReference type="ARBA" id="ARBA00023315"/>
    </source>
</evidence>
<keyword evidence="2 5" id="KW-0808">Transferase</keyword>
<keyword evidence="3 5" id="KW-0012">Acyltransferase</keyword>
<feature type="region of interest" description="Disordered" evidence="6">
    <location>
        <begin position="1"/>
        <end position="32"/>
    </location>
</feature>
<evidence type="ECO:0000313" key="9">
    <source>
        <dbReference type="Proteomes" id="UP000294933"/>
    </source>
</evidence>
<dbReference type="AlphaFoldDB" id="A0A4R5XG64"/>
<dbReference type="PROSITE" id="PS00440">
    <property type="entry name" value="ACYLTRANSF_C_2"/>
    <property type="match status" value="1"/>
</dbReference>
<gene>
    <name evidence="8" type="ORF">BD410DRAFT_780733</name>
</gene>
<dbReference type="InterPro" id="IPR039551">
    <property type="entry name" value="Cho/carn_acyl_trans"/>
</dbReference>
<feature type="domain" description="Choline/carnitine acyltransferase" evidence="7">
    <location>
        <begin position="456"/>
        <end position="614"/>
    </location>
</feature>
<dbReference type="EMBL" id="ML170156">
    <property type="protein sequence ID" value="TDL30189.1"/>
    <property type="molecule type" value="Genomic_DNA"/>
</dbReference>
<evidence type="ECO:0000256" key="6">
    <source>
        <dbReference type="SAM" id="MobiDB-lite"/>
    </source>
</evidence>
<dbReference type="Pfam" id="PF00755">
    <property type="entry name" value="Carn_acyltransf"/>
    <property type="match status" value="2"/>
</dbReference>
<dbReference type="InterPro" id="IPR023213">
    <property type="entry name" value="CAT-like_dom_sf"/>
</dbReference>
<evidence type="ECO:0000256" key="4">
    <source>
        <dbReference type="PIRSR" id="PIRSR600542-1"/>
    </source>
</evidence>
<proteinExistence type="inferred from homology"/>
<feature type="compositionally biased region" description="Polar residues" evidence="6">
    <location>
        <begin position="20"/>
        <end position="30"/>
    </location>
</feature>
<accession>A0A4R5XG64</accession>
<dbReference type="OrthoDB" id="240216at2759"/>
<dbReference type="Gene3D" id="3.30.559.70">
    <property type="entry name" value="Choline/Carnitine o-acyltransferase, domain 2"/>
    <property type="match status" value="1"/>
</dbReference>
<dbReference type="Proteomes" id="UP000294933">
    <property type="component" value="Unassembled WGS sequence"/>
</dbReference>
<name>A0A4R5XG64_9AGAM</name>
<dbReference type="InterPro" id="IPR042231">
    <property type="entry name" value="Cho/carn_acyl_trans_2"/>
</dbReference>
<evidence type="ECO:0000259" key="7">
    <source>
        <dbReference type="Pfam" id="PF00755"/>
    </source>
</evidence>
<keyword evidence="9" id="KW-1185">Reference proteome</keyword>
<dbReference type="PANTHER" id="PTHR22589:SF103">
    <property type="entry name" value="CARNITINE O-ACETYL-TRANSFERASE, ISOFORM A-RELATED"/>
    <property type="match status" value="1"/>
</dbReference>